<gene>
    <name evidence="3" type="ORF">Vbra_8259</name>
</gene>
<name>A0A0G4EUT7_VITBC</name>
<dbReference type="InterPro" id="IPR016186">
    <property type="entry name" value="C-type_lectin-like/link_sf"/>
</dbReference>
<accession>A0A0G4EUT7</accession>
<dbReference type="InterPro" id="IPR001304">
    <property type="entry name" value="C-type_lectin-like"/>
</dbReference>
<reference evidence="3 4" key="1">
    <citation type="submission" date="2014-11" db="EMBL/GenBank/DDBJ databases">
        <authorList>
            <person name="Zhu J."/>
            <person name="Qi W."/>
            <person name="Song R."/>
        </authorList>
    </citation>
    <scope>NUCLEOTIDE SEQUENCE [LARGE SCALE GENOMIC DNA]</scope>
</reference>
<protein>
    <recommendedName>
        <fullName evidence="2">C-type lectin domain-containing protein</fullName>
    </recommendedName>
</protein>
<keyword evidence="4" id="KW-1185">Reference proteome</keyword>
<keyword evidence="1" id="KW-0812">Transmembrane</keyword>
<keyword evidence="1" id="KW-0472">Membrane</keyword>
<sequence length="506" mass="55010">MDLLTLEGVLWAFSVSMLIIGQYLIYGNCYKLFTSPQKSFNSAKIACNVAGASGEYDHLVTLSDPAEMWWLQEFISGQTSSHAHVWVDYRRTESGSFSEPSTPDFGGAERDREGILTPGSWTPSSEYHQANIHEAEWEPYHPHGDSNYACAAIYWDAHEHDHGHMAALLSEDCFSSEPYICEVEPSPAGECTPAPAVALTVPNVNDFASTGSFSITVKFSVPVDQGTFRPERLVVLGTTSADVSVADWPESDMTATVTIDPTPAKGLFTLMALEGLADGQSDGQGSLPSMPLVIHRGCRIDRQEWSTATQLDHYPKVLKPFDCALNGCTHYTVRSDSGGSSSNGCYLHSGTISKESADAAVSELLSCGPVHDVDEPHAWIAQNATSFNTTSFSVDIIFDELVRRSVADLRRLVNMTAANSTAFDYSVTDVSSPRALVALKALRVDVNVTEAALENGSVFLFQFNKSHAIVDFADNQLAAENRSAVIALHYGDDCHSVNHSQPNNHN</sequence>
<keyword evidence="1" id="KW-1133">Transmembrane helix</keyword>
<feature type="domain" description="C-type lectin" evidence="2">
    <location>
        <begin position="25"/>
        <end position="182"/>
    </location>
</feature>
<feature type="transmembrane region" description="Helical" evidence="1">
    <location>
        <begin position="9"/>
        <end position="26"/>
    </location>
</feature>
<dbReference type="EMBL" id="CDMY01000318">
    <property type="protein sequence ID" value="CEM02096.1"/>
    <property type="molecule type" value="Genomic_DNA"/>
</dbReference>
<proteinExistence type="predicted"/>
<dbReference type="AlphaFoldDB" id="A0A0G4EUT7"/>
<dbReference type="CDD" id="cd00037">
    <property type="entry name" value="CLECT"/>
    <property type="match status" value="1"/>
</dbReference>
<dbReference type="VEuPathDB" id="CryptoDB:Vbra_8259"/>
<dbReference type="SMART" id="SM00034">
    <property type="entry name" value="CLECT"/>
    <property type="match status" value="1"/>
</dbReference>
<evidence type="ECO:0000256" key="1">
    <source>
        <dbReference type="SAM" id="Phobius"/>
    </source>
</evidence>
<dbReference type="PROSITE" id="PS50041">
    <property type="entry name" value="C_TYPE_LECTIN_2"/>
    <property type="match status" value="1"/>
</dbReference>
<evidence type="ECO:0000313" key="4">
    <source>
        <dbReference type="Proteomes" id="UP000041254"/>
    </source>
</evidence>
<dbReference type="Gene3D" id="3.10.100.10">
    <property type="entry name" value="Mannose-Binding Protein A, subunit A"/>
    <property type="match status" value="1"/>
</dbReference>
<dbReference type="InParanoid" id="A0A0G4EUT7"/>
<dbReference type="PhylomeDB" id="A0A0G4EUT7"/>
<evidence type="ECO:0000259" key="2">
    <source>
        <dbReference type="PROSITE" id="PS50041"/>
    </source>
</evidence>
<evidence type="ECO:0000313" key="3">
    <source>
        <dbReference type="EMBL" id="CEM02096.1"/>
    </source>
</evidence>
<dbReference type="InterPro" id="IPR016187">
    <property type="entry name" value="CTDL_fold"/>
</dbReference>
<dbReference type="SUPFAM" id="SSF56436">
    <property type="entry name" value="C-type lectin-like"/>
    <property type="match status" value="1"/>
</dbReference>
<organism evidence="3 4">
    <name type="scientific">Vitrella brassicaformis (strain CCMP3155)</name>
    <dbReference type="NCBI Taxonomy" id="1169540"/>
    <lineage>
        <taxon>Eukaryota</taxon>
        <taxon>Sar</taxon>
        <taxon>Alveolata</taxon>
        <taxon>Colpodellida</taxon>
        <taxon>Vitrellaceae</taxon>
        <taxon>Vitrella</taxon>
    </lineage>
</organism>
<dbReference type="Proteomes" id="UP000041254">
    <property type="component" value="Unassembled WGS sequence"/>
</dbReference>